<keyword evidence="2" id="KW-0805">Transcription regulation</keyword>
<keyword evidence="3" id="KW-0238">DNA-binding</keyword>
<dbReference type="InterPro" id="IPR036390">
    <property type="entry name" value="WH_DNA-bd_sf"/>
</dbReference>
<protein>
    <submittedName>
        <fullName evidence="5">Copper transport repressor, CopY/TcrY family</fullName>
    </submittedName>
</protein>
<evidence type="ECO:0000256" key="3">
    <source>
        <dbReference type="ARBA" id="ARBA00023125"/>
    </source>
</evidence>
<name>A0A1N6FTZ3_9LACT</name>
<proteinExistence type="inferred from homology"/>
<dbReference type="InterPro" id="IPR036388">
    <property type="entry name" value="WH-like_DNA-bd_sf"/>
</dbReference>
<dbReference type="STRING" id="28230.SAMN05878443_0820"/>
<evidence type="ECO:0000256" key="2">
    <source>
        <dbReference type="ARBA" id="ARBA00023015"/>
    </source>
</evidence>
<comment type="similarity">
    <text evidence="1">Belongs to the BlaI transcriptional regulatory family.</text>
</comment>
<keyword evidence="6" id="KW-1185">Reference proteome</keyword>
<organism evidence="5 6">
    <name type="scientific">Carnobacterium alterfunditum</name>
    <dbReference type="NCBI Taxonomy" id="28230"/>
    <lineage>
        <taxon>Bacteria</taxon>
        <taxon>Bacillati</taxon>
        <taxon>Bacillota</taxon>
        <taxon>Bacilli</taxon>
        <taxon>Lactobacillales</taxon>
        <taxon>Carnobacteriaceae</taxon>
        <taxon>Carnobacterium</taxon>
    </lineage>
</organism>
<dbReference type="Pfam" id="PF03965">
    <property type="entry name" value="Penicillinase_R"/>
    <property type="match status" value="1"/>
</dbReference>
<accession>A0A1N6FTZ3</accession>
<dbReference type="Proteomes" id="UP000184758">
    <property type="component" value="Unassembled WGS sequence"/>
</dbReference>
<evidence type="ECO:0000313" key="6">
    <source>
        <dbReference type="Proteomes" id="UP000184758"/>
    </source>
</evidence>
<dbReference type="PIRSF" id="PIRSF019455">
    <property type="entry name" value="CopR_AtkY"/>
    <property type="match status" value="1"/>
</dbReference>
<dbReference type="InterPro" id="IPR005650">
    <property type="entry name" value="BlaI_family"/>
</dbReference>
<reference evidence="6" key="1">
    <citation type="submission" date="2016-11" db="EMBL/GenBank/DDBJ databases">
        <authorList>
            <person name="Varghese N."/>
            <person name="Submissions S."/>
        </authorList>
    </citation>
    <scope>NUCLEOTIDE SEQUENCE [LARGE SCALE GENOMIC DNA]</scope>
    <source>
        <strain evidence="6">313</strain>
    </source>
</reference>
<dbReference type="RefSeq" id="WP_034547605.1">
    <property type="nucleotide sequence ID" value="NZ_FSRN01000001.1"/>
</dbReference>
<dbReference type="OrthoDB" id="1849040at2"/>
<evidence type="ECO:0000256" key="4">
    <source>
        <dbReference type="ARBA" id="ARBA00023163"/>
    </source>
</evidence>
<dbReference type="EMBL" id="FSRN01000001">
    <property type="protein sequence ID" value="SIN98692.1"/>
    <property type="molecule type" value="Genomic_DNA"/>
</dbReference>
<dbReference type="AlphaFoldDB" id="A0A1N6FTZ3"/>
<gene>
    <name evidence="5" type="ORF">SAMN05878443_0820</name>
</gene>
<dbReference type="GO" id="GO:0045892">
    <property type="term" value="P:negative regulation of DNA-templated transcription"/>
    <property type="evidence" value="ECO:0007669"/>
    <property type="project" value="InterPro"/>
</dbReference>
<dbReference type="Gene3D" id="1.10.10.10">
    <property type="entry name" value="Winged helix-like DNA-binding domain superfamily/Winged helix DNA-binding domain"/>
    <property type="match status" value="1"/>
</dbReference>
<sequence>MVTTNSIKITDAEWEVMRVAWANETVTSREITSILENKKQWKAPTIKTLIGRLVDKGVLQTIREGNKFIYSAAVTEEESMDSYTNDVLSRVCHKQSGHVISNMIAEATLSKVDIAMLKKLLEQKENTALDEVPCECHLHHH</sequence>
<keyword evidence="4" id="KW-0804">Transcription</keyword>
<evidence type="ECO:0000313" key="5">
    <source>
        <dbReference type="EMBL" id="SIN98692.1"/>
    </source>
</evidence>
<dbReference type="GO" id="GO:0003677">
    <property type="term" value="F:DNA binding"/>
    <property type="evidence" value="ECO:0007669"/>
    <property type="project" value="UniProtKB-KW"/>
</dbReference>
<dbReference type="Gene3D" id="1.10.4040.10">
    <property type="entry name" value="Penicillinase repressor domain"/>
    <property type="match status" value="1"/>
</dbReference>
<dbReference type="InterPro" id="IPR014071">
    <property type="entry name" value="Cu_transp_CopY/TcrY"/>
</dbReference>
<dbReference type="NCBIfam" id="TIGR02698">
    <property type="entry name" value="CopY_TcrY"/>
    <property type="match status" value="1"/>
</dbReference>
<dbReference type="eggNOG" id="COG3682">
    <property type="taxonomic scope" value="Bacteria"/>
</dbReference>
<evidence type="ECO:0000256" key="1">
    <source>
        <dbReference type="ARBA" id="ARBA00011046"/>
    </source>
</evidence>
<dbReference type="SUPFAM" id="SSF46785">
    <property type="entry name" value="Winged helix' DNA-binding domain"/>
    <property type="match status" value="1"/>
</dbReference>